<proteinExistence type="predicted"/>
<evidence type="ECO:0000259" key="3">
    <source>
        <dbReference type="Pfam" id="PF24855"/>
    </source>
</evidence>
<feature type="compositionally biased region" description="Low complexity" evidence="1">
    <location>
        <begin position="91"/>
        <end position="109"/>
    </location>
</feature>
<sequence>MSSNNHPRRINMSAHCPARCSLLLVWTLLILLALPSVSASVLPIQNAAPALQPSDPEVSPNSGEIVADPSPPAHPTPILDPSPPSSPSPPSNNLTTITTTTTPTPTTNHLHPRSQTTSTTFPTPFDTSLTNNFTTTTCPEFFTSLLTNTTLTSCHAISLLLRNSDSFFHALTSAPLVSSILDTACSSPVSSCSSALTNLATTLLHPSNCGHDYSAGNQLVVDLYTDLITYEPLYRATCLQSPVTNNYCFVDAVTNTSNAVNYDVYFVAYGTGDEITGAPWPTCNACLQATMAVFAEWAGVDGQPLVESYLPTARALDGEGVCGAGFVNANVTVGERWVILLRD</sequence>
<accession>A0A319DTH0</accession>
<evidence type="ECO:0000313" key="4">
    <source>
        <dbReference type="EMBL" id="PYI00972.1"/>
    </source>
</evidence>
<dbReference type="Pfam" id="PF24855">
    <property type="entry name" value="DUF7729"/>
    <property type="match status" value="1"/>
</dbReference>
<evidence type="ECO:0000256" key="1">
    <source>
        <dbReference type="SAM" id="MobiDB-lite"/>
    </source>
</evidence>
<feature type="region of interest" description="Disordered" evidence="1">
    <location>
        <begin position="51"/>
        <end position="125"/>
    </location>
</feature>
<organism evidence="4 5">
    <name type="scientific">Aspergillus sclerotiicarbonarius (strain CBS 121057 / IBT 28362)</name>
    <dbReference type="NCBI Taxonomy" id="1448318"/>
    <lineage>
        <taxon>Eukaryota</taxon>
        <taxon>Fungi</taxon>
        <taxon>Dikarya</taxon>
        <taxon>Ascomycota</taxon>
        <taxon>Pezizomycotina</taxon>
        <taxon>Eurotiomycetes</taxon>
        <taxon>Eurotiomycetidae</taxon>
        <taxon>Eurotiales</taxon>
        <taxon>Aspergillaceae</taxon>
        <taxon>Aspergillus</taxon>
        <taxon>Aspergillus subgen. Circumdati</taxon>
    </lineage>
</organism>
<evidence type="ECO:0000256" key="2">
    <source>
        <dbReference type="SAM" id="SignalP"/>
    </source>
</evidence>
<feature type="signal peptide" evidence="2">
    <location>
        <begin position="1"/>
        <end position="39"/>
    </location>
</feature>
<keyword evidence="5" id="KW-1185">Reference proteome</keyword>
<keyword evidence="2" id="KW-0732">Signal</keyword>
<gene>
    <name evidence="4" type="ORF">BO78DRAFT_464975</name>
</gene>
<feature type="chain" id="PRO_5016379538" description="DUF7729 domain-containing protein" evidence="2">
    <location>
        <begin position="40"/>
        <end position="343"/>
    </location>
</feature>
<feature type="domain" description="DUF7729" evidence="3">
    <location>
        <begin position="121"/>
        <end position="330"/>
    </location>
</feature>
<dbReference type="Proteomes" id="UP000248423">
    <property type="component" value="Unassembled WGS sequence"/>
</dbReference>
<feature type="compositionally biased region" description="Pro residues" evidence="1">
    <location>
        <begin position="69"/>
        <end position="90"/>
    </location>
</feature>
<dbReference type="PANTHER" id="PTHR39460">
    <property type="entry name" value="EXPRESSED PROTEIN"/>
    <property type="match status" value="1"/>
</dbReference>
<dbReference type="InterPro" id="IPR056146">
    <property type="entry name" value="DUF7729"/>
</dbReference>
<protein>
    <recommendedName>
        <fullName evidence="3">DUF7729 domain-containing protein</fullName>
    </recommendedName>
</protein>
<name>A0A319DTH0_ASPSB</name>
<dbReference type="PANTHER" id="PTHR39460:SF1">
    <property type="entry name" value="C6 TRANSCRIPTION FACTOR"/>
    <property type="match status" value="1"/>
</dbReference>
<dbReference type="OrthoDB" id="2564812at2759"/>
<reference evidence="4 5" key="1">
    <citation type="submission" date="2018-02" db="EMBL/GenBank/DDBJ databases">
        <title>The genomes of Aspergillus section Nigri reveals drivers in fungal speciation.</title>
        <authorList>
            <consortium name="DOE Joint Genome Institute"/>
            <person name="Vesth T.C."/>
            <person name="Nybo J."/>
            <person name="Theobald S."/>
            <person name="Brandl J."/>
            <person name="Frisvad J.C."/>
            <person name="Nielsen K.F."/>
            <person name="Lyhne E.K."/>
            <person name="Kogle M.E."/>
            <person name="Kuo A."/>
            <person name="Riley R."/>
            <person name="Clum A."/>
            <person name="Nolan M."/>
            <person name="Lipzen A."/>
            <person name="Salamov A."/>
            <person name="Henrissat B."/>
            <person name="Wiebenga A."/>
            <person name="De vries R.P."/>
            <person name="Grigoriev I.V."/>
            <person name="Mortensen U.H."/>
            <person name="Andersen M.R."/>
            <person name="Baker S.E."/>
        </authorList>
    </citation>
    <scope>NUCLEOTIDE SEQUENCE [LARGE SCALE GENOMIC DNA]</scope>
    <source>
        <strain evidence="4 5">CBS 121057</strain>
    </source>
</reference>
<feature type="compositionally biased region" description="Low complexity" evidence="1">
    <location>
        <begin position="116"/>
        <end position="125"/>
    </location>
</feature>
<dbReference type="EMBL" id="KZ826429">
    <property type="protein sequence ID" value="PYI00972.1"/>
    <property type="molecule type" value="Genomic_DNA"/>
</dbReference>
<dbReference type="AlphaFoldDB" id="A0A319DTH0"/>
<dbReference type="VEuPathDB" id="FungiDB:BO78DRAFT_464975"/>
<evidence type="ECO:0000313" key="5">
    <source>
        <dbReference type="Proteomes" id="UP000248423"/>
    </source>
</evidence>